<reference evidence="2 3" key="1">
    <citation type="submission" date="2016-11" db="EMBL/GenBank/DDBJ databases">
        <authorList>
            <person name="Jaros S."/>
            <person name="Januszkiewicz K."/>
            <person name="Wedrychowicz H."/>
        </authorList>
    </citation>
    <scope>NUCLEOTIDE SEQUENCE [LARGE SCALE GENOMIC DNA]</scope>
    <source>
        <strain evidence="2 3">DSM 3090</strain>
    </source>
</reference>
<feature type="coiled-coil region" evidence="1">
    <location>
        <begin position="16"/>
        <end position="43"/>
    </location>
</feature>
<accession>A0A1M6N2I1</accession>
<evidence type="ECO:0000256" key="1">
    <source>
        <dbReference type="SAM" id="Coils"/>
    </source>
</evidence>
<sequence>MKVDHTSNDKSNKQLYRVIADEIKELKKKKAKAIRERQLAESYDQRLQDMEGYMKKIGYLKREFDDDLVRRLLQTVRVINESKVEIQFKSGIVMSQPIDFED</sequence>
<organism evidence="2 3">
    <name type="scientific">Hathewaya proteolytica DSM 3090</name>
    <dbReference type="NCBI Taxonomy" id="1121331"/>
    <lineage>
        <taxon>Bacteria</taxon>
        <taxon>Bacillati</taxon>
        <taxon>Bacillota</taxon>
        <taxon>Clostridia</taxon>
        <taxon>Eubacteriales</taxon>
        <taxon>Clostridiaceae</taxon>
        <taxon>Hathewaya</taxon>
    </lineage>
</organism>
<gene>
    <name evidence="2" type="ORF">SAMN02745248_01236</name>
</gene>
<protein>
    <submittedName>
        <fullName evidence="2">Site-specific DNA recombinase</fullName>
    </submittedName>
</protein>
<keyword evidence="3" id="KW-1185">Reference proteome</keyword>
<name>A0A1M6N2I1_9CLOT</name>
<dbReference type="Proteomes" id="UP000183952">
    <property type="component" value="Unassembled WGS sequence"/>
</dbReference>
<evidence type="ECO:0000313" key="2">
    <source>
        <dbReference type="EMBL" id="SHJ89858.1"/>
    </source>
</evidence>
<proteinExistence type="predicted"/>
<keyword evidence="1" id="KW-0175">Coiled coil</keyword>
<dbReference type="AlphaFoldDB" id="A0A1M6N2I1"/>
<evidence type="ECO:0000313" key="3">
    <source>
        <dbReference type="Proteomes" id="UP000183952"/>
    </source>
</evidence>
<dbReference type="RefSeq" id="WP_072903251.1">
    <property type="nucleotide sequence ID" value="NZ_FRAD01000009.1"/>
</dbReference>
<dbReference type="STRING" id="1121331.SAMN02745248_01236"/>
<dbReference type="EMBL" id="FRAD01000009">
    <property type="protein sequence ID" value="SHJ89858.1"/>
    <property type="molecule type" value="Genomic_DNA"/>
</dbReference>